<dbReference type="GO" id="GO:0016887">
    <property type="term" value="F:ATP hydrolysis activity"/>
    <property type="evidence" value="ECO:0007669"/>
    <property type="project" value="InterPro"/>
</dbReference>
<dbReference type="SUPFAM" id="SSF52540">
    <property type="entry name" value="P-loop containing nucleoside triphosphate hydrolases"/>
    <property type="match status" value="1"/>
</dbReference>
<evidence type="ECO:0000313" key="5">
    <source>
        <dbReference type="EMBL" id="MBB6050202.1"/>
    </source>
</evidence>
<dbReference type="Pfam" id="PF00005">
    <property type="entry name" value="ABC_tran"/>
    <property type="match status" value="1"/>
</dbReference>
<evidence type="ECO:0000256" key="3">
    <source>
        <dbReference type="ARBA" id="ARBA00022840"/>
    </source>
</evidence>
<comment type="caution">
    <text evidence="5">The sequence shown here is derived from an EMBL/GenBank/DDBJ whole genome shotgun (WGS) entry which is preliminary data.</text>
</comment>
<dbReference type="PROSITE" id="PS00211">
    <property type="entry name" value="ABC_TRANSPORTER_1"/>
    <property type="match status" value="1"/>
</dbReference>
<dbReference type="RefSeq" id="WP_184194716.1">
    <property type="nucleotide sequence ID" value="NZ_JACHGW010000002.1"/>
</dbReference>
<evidence type="ECO:0000256" key="1">
    <source>
        <dbReference type="ARBA" id="ARBA00022448"/>
    </source>
</evidence>
<dbReference type="InterPro" id="IPR017871">
    <property type="entry name" value="ABC_transporter-like_CS"/>
</dbReference>
<evidence type="ECO:0000313" key="6">
    <source>
        <dbReference type="Proteomes" id="UP000520814"/>
    </source>
</evidence>
<gene>
    <name evidence="5" type="ORF">HNQ39_001993</name>
</gene>
<dbReference type="PANTHER" id="PTHR42939:SF1">
    <property type="entry name" value="ABC TRANSPORTER ATP-BINDING PROTEIN ALBC-RELATED"/>
    <property type="match status" value="1"/>
</dbReference>
<dbReference type="Gene3D" id="3.40.50.300">
    <property type="entry name" value="P-loop containing nucleotide triphosphate hydrolases"/>
    <property type="match status" value="1"/>
</dbReference>
<organism evidence="5 6">
    <name type="scientific">Armatimonas rosea</name>
    <dbReference type="NCBI Taxonomy" id="685828"/>
    <lineage>
        <taxon>Bacteria</taxon>
        <taxon>Bacillati</taxon>
        <taxon>Armatimonadota</taxon>
        <taxon>Armatimonadia</taxon>
        <taxon>Armatimonadales</taxon>
        <taxon>Armatimonadaceae</taxon>
        <taxon>Armatimonas</taxon>
    </lineage>
</organism>
<feature type="domain" description="ABC transporter" evidence="4">
    <location>
        <begin position="11"/>
        <end position="243"/>
    </location>
</feature>
<keyword evidence="1" id="KW-0813">Transport</keyword>
<protein>
    <submittedName>
        <fullName evidence="5">ABC-2 type transport system ATP-binding protein</fullName>
    </submittedName>
</protein>
<dbReference type="PROSITE" id="PS50893">
    <property type="entry name" value="ABC_TRANSPORTER_2"/>
    <property type="match status" value="1"/>
</dbReference>
<dbReference type="AlphaFoldDB" id="A0A7W9SP23"/>
<sequence>MQDATSAALWIERLCVSYRTSALQPPRRVVHELSLAVAPGEVVGFLGPNGAGKSSTIKAILGFLTPDSGQVRVFGQSAGTPAAKQRLGYLPEVALYYPFLTPMETLWLYGKLQKLGGRELQRESYDLLKRVGLEGYEKRPLKTFSKGMQQRLGIAQALLGSPDLLVLDEVTSGVDPIGRRHLRELLAEVRARGTTIFFSSHELDEVAQLCDRVLLIAKGRCLDERRMDTALRAGIGSPLEDYFVTTIQKAA</sequence>
<dbReference type="GO" id="GO:0005524">
    <property type="term" value="F:ATP binding"/>
    <property type="evidence" value="ECO:0007669"/>
    <property type="project" value="UniProtKB-KW"/>
</dbReference>
<keyword evidence="6" id="KW-1185">Reference proteome</keyword>
<dbReference type="SMART" id="SM00382">
    <property type="entry name" value="AAA"/>
    <property type="match status" value="1"/>
</dbReference>
<dbReference type="PANTHER" id="PTHR42939">
    <property type="entry name" value="ABC TRANSPORTER ATP-BINDING PROTEIN ALBC-RELATED"/>
    <property type="match status" value="1"/>
</dbReference>
<proteinExistence type="predicted"/>
<dbReference type="InterPro" id="IPR003439">
    <property type="entry name" value="ABC_transporter-like_ATP-bd"/>
</dbReference>
<evidence type="ECO:0000256" key="2">
    <source>
        <dbReference type="ARBA" id="ARBA00022741"/>
    </source>
</evidence>
<dbReference type="InterPro" id="IPR051782">
    <property type="entry name" value="ABC_Transporter_VariousFunc"/>
</dbReference>
<name>A0A7W9SP23_ARMRO</name>
<dbReference type="Proteomes" id="UP000520814">
    <property type="component" value="Unassembled WGS sequence"/>
</dbReference>
<dbReference type="CDD" id="cd03230">
    <property type="entry name" value="ABC_DR_subfamily_A"/>
    <property type="match status" value="1"/>
</dbReference>
<reference evidence="5 6" key="1">
    <citation type="submission" date="2020-08" db="EMBL/GenBank/DDBJ databases">
        <title>Genomic Encyclopedia of Type Strains, Phase IV (KMG-IV): sequencing the most valuable type-strain genomes for metagenomic binning, comparative biology and taxonomic classification.</title>
        <authorList>
            <person name="Goeker M."/>
        </authorList>
    </citation>
    <scope>NUCLEOTIDE SEQUENCE [LARGE SCALE GENOMIC DNA]</scope>
    <source>
        <strain evidence="5 6">DSM 23562</strain>
    </source>
</reference>
<keyword evidence="2" id="KW-0547">Nucleotide-binding</keyword>
<dbReference type="InterPro" id="IPR003593">
    <property type="entry name" value="AAA+_ATPase"/>
</dbReference>
<dbReference type="InterPro" id="IPR027417">
    <property type="entry name" value="P-loop_NTPase"/>
</dbReference>
<dbReference type="EMBL" id="JACHGW010000002">
    <property type="protein sequence ID" value="MBB6050202.1"/>
    <property type="molecule type" value="Genomic_DNA"/>
</dbReference>
<accession>A0A7W9SP23</accession>
<keyword evidence="3 5" id="KW-0067">ATP-binding</keyword>
<evidence type="ECO:0000259" key="4">
    <source>
        <dbReference type="PROSITE" id="PS50893"/>
    </source>
</evidence>